<gene>
    <name evidence="8" type="ORF">EV356DRAFT_530211</name>
</gene>
<dbReference type="GO" id="GO:0005737">
    <property type="term" value="C:cytoplasm"/>
    <property type="evidence" value="ECO:0007669"/>
    <property type="project" value="TreeGrafter"/>
</dbReference>
<name>A0A6A6HH78_VIRVR</name>
<protein>
    <recommendedName>
        <fullName evidence="2">cyclin-dependent kinase</fullName>
        <ecNumber evidence="2">2.7.11.22</ecNumber>
    </recommendedName>
</protein>
<reference evidence="8" key="1">
    <citation type="journal article" date="2020" name="Stud. Mycol.">
        <title>101 Dothideomycetes genomes: a test case for predicting lifestyles and emergence of pathogens.</title>
        <authorList>
            <person name="Haridas S."/>
            <person name="Albert R."/>
            <person name="Binder M."/>
            <person name="Bloem J."/>
            <person name="Labutti K."/>
            <person name="Salamov A."/>
            <person name="Andreopoulos B."/>
            <person name="Baker S."/>
            <person name="Barry K."/>
            <person name="Bills G."/>
            <person name="Bluhm B."/>
            <person name="Cannon C."/>
            <person name="Castanera R."/>
            <person name="Culley D."/>
            <person name="Daum C."/>
            <person name="Ezra D."/>
            <person name="Gonzalez J."/>
            <person name="Henrissat B."/>
            <person name="Kuo A."/>
            <person name="Liang C."/>
            <person name="Lipzen A."/>
            <person name="Lutzoni F."/>
            <person name="Magnuson J."/>
            <person name="Mondo S."/>
            <person name="Nolan M."/>
            <person name="Ohm R."/>
            <person name="Pangilinan J."/>
            <person name="Park H.-J."/>
            <person name="Ramirez L."/>
            <person name="Alfaro M."/>
            <person name="Sun H."/>
            <person name="Tritt A."/>
            <person name="Yoshinaga Y."/>
            <person name="Zwiers L.-H."/>
            <person name="Turgeon B."/>
            <person name="Goodwin S."/>
            <person name="Spatafora J."/>
            <person name="Crous P."/>
            <person name="Grigoriev I."/>
        </authorList>
    </citation>
    <scope>NUCLEOTIDE SEQUENCE</scope>
    <source>
        <strain evidence="8">Tuck. ex Michener</strain>
    </source>
</reference>
<dbReference type="GO" id="GO:0005524">
    <property type="term" value="F:ATP binding"/>
    <property type="evidence" value="ECO:0007669"/>
    <property type="project" value="UniProtKB-KW"/>
</dbReference>
<dbReference type="SUPFAM" id="SSF56112">
    <property type="entry name" value="Protein kinase-like (PK-like)"/>
    <property type="match status" value="1"/>
</dbReference>
<dbReference type="Gene3D" id="1.10.510.10">
    <property type="entry name" value="Transferase(Phosphotransferase) domain 1"/>
    <property type="match status" value="2"/>
</dbReference>
<dbReference type="PANTHER" id="PTHR24056:SF576">
    <property type="entry name" value="SERINE_THREONINE-PROTEIN KINASE CSK1"/>
    <property type="match status" value="1"/>
</dbReference>
<dbReference type="Proteomes" id="UP000800092">
    <property type="component" value="Unassembled WGS sequence"/>
</dbReference>
<feature type="domain" description="Protein kinase" evidence="7">
    <location>
        <begin position="99"/>
        <end position="454"/>
    </location>
</feature>
<dbReference type="GO" id="GO:0007165">
    <property type="term" value="P:signal transduction"/>
    <property type="evidence" value="ECO:0007669"/>
    <property type="project" value="TreeGrafter"/>
</dbReference>
<evidence type="ECO:0000256" key="3">
    <source>
        <dbReference type="ARBA" id="ARBA00022741"/>
    </source>
</evidence>
<organism evidence="8 9">
    <name type="scientific">Viridothelium virens</name>
    <name type="common">Speckled blister lichen</name>
    <name type="synonym">Trypethelium virens</name>
    <dbReference type="NCBI Taxonomy" id="1048519"/>
    <lineage>
        <taxon>Eukaryota</taxon>
        <taxon>Fungi</taxon>
        <taxon>Dikarya</taxon>
        <taxon>Ascomycota</taxon>
        <taxon>Pezizomycotina</taxon>
        <taxon>Dothideomycetes</taxon>
        <taxon>Dothideomycetes incertae sedis</taxon>
        <taxon>Trypetheliales</taxon>
        <taxon>Trypetheliaceae</taxon>
        <taxon>Viridothelium</taxon>
    </lineage>
</organism>
<dbReference type="InterPro" id="IPR000719">
    <property type="entry name" value="Prot_kinase_dom"/>
</dbReference>
<dbReference type="PROSITE" id="PS50011">
    <property type="entry name" value="PROTEIN_KINASE_DOM"/>
    <property type="match status" value="1"/>
</dbReference>
<dbReference type="OrthoDB" id="413582at2759"/>
<keyword evidence="8" id="KW-0808">Transferase</keyword>
<dbReference type="InterPro" id="IPR011009">
    <property type="entry name" value="Kinase-like_dom_sf"/>
</dbReference>
<dbReference type="SMART" id="SM00220">
    <property type="entry name" value="S_TKc"/>
    <property type="match status" value="1"/>
</dbReference>
<dbReference type="EC" id="2.7.11.22" evidence="2"/>
<dbReference type="GO" id="GO:0004693">
    <property type="term" value="F:cyclin-dependent protein serine/threonine kinase activity"/>
    <property type="evidence" value="ECO:0007669"/>
    <property type="project" value="UniProtKB-EC"/>
</dbReference>
<dbReference type="PANTHER" id="PTHR24056">
    <property type="entry name" value="CELL DIVISION PROTEIN KINASE"/>
    <property type="match status" value="1"/>
</dbReference>
<dbReference type="AlphaFoldDB" id="A0A6A6HH78"/>
<dbReference type="GO" id="GO:0000082">
    <property type="term" value="P:G1/S transition of mitotic cell cycle"/>
    <property type="evidence" value="ECO:0007669"/>
    <property type="project" value="TreeGrafter"/>
</dbReference>
<evidence type="ECO:0000256" key="5">
    <source>
        <dbReference type="ARBA" id="ARBA00047811"/>
    </source>
</evidence>
<comment type="similarity">
    <text evidence="1">Belongs to the protein kinase superfamily. CMGC Ser/Thr protein kinase family. CDC2/CDKX subfamily.</text>
</comment>
<dbReference type="InterPro" id="IPR008271">
    <property type="entry name" value="Ser/Thr_kinase_AS"/>
</dbReference>
<comment type="catalytic activity">
    <reaction evidence="6">
        <text>L-seryl-[protein] + ATP = O-phospho-L-seryl-[protein] + ADP + H(+)</text>
        <dbReference type="Rhea" id="RHEA:17989"/>
        <dbReference type="Rhea" id="RHEA-COMP:9863"/>
        <dbReference type="Rhea" id="RHEA-COMP:11604"/>
        <dbReference type="ChEBI" id="CHEBI:15378"/>
        <dbReference type="ChEBI" id="CHEBI:29999"/>
        <dbReference type="ChEBI" id="CHEBI:30616"/>
        <dbReference type="ChEBI" id="CHEBI:83421"/>
        <dbReference type="ChEBI" id="CHEBI:456216"/>
        <dbReference type="EC" id="2.7.11.22"/>
    </reaction>
</comment>
<evidence type="ECO:0000256" key="2">
    <source>
        <dbReference type="ARBA" id="ARBA00012425"/>
    </source>
</evidence>
<evidence type="ECO:0000313" key="8">
    <source>
        <dbReference type="EMBL" id="KAF2237494.1"/>
    </source>
</evidence>
<evidence type="ECO:0000313" key="9">
    <source>
        <dbReference type="Proteomes" id="UP000800092"/>
    </source>
</evidence>
<keyword evidence="3" id="KW-0547">Nucleotide-binding</keyword>
<dbReference type="GO" id="GO:0005634">
    <property type="term" value="C:nucleus"/>
    <property type="evidence" value="ECO:0007669"/>
    <property type="project" value="TreeGrafter"/>
</dbReference>
<evidence type="ECO:0000256" key="6">
    <source>
        <dbReference type="ARBA" id="ARBA00048367"/>
    </source>
</evidence>
<comment type="catalytic activity">
    <reaction evidence="5">
        <text>L-threonyl-[protein] + ATP = O-phospho-L-threonyl-[protein] + ADP + H(+)</text>
        <dbReference type="Rhea" id="RHEA:46608"/>
        <dbReference type="Rhea" id="RHEA-COMP:11060"/>
        <dbReference type="Rhea" id="RHEA-COMP:11605"/>
        <dbReference type="ChEBI" id="CHEBI:15378"/>
        <dbReference type="ChEBI" id="CHEBI:30013"/>
        <dbReference type="ChEBI" id="CHEBI:30616"/>
        <dbReference type="ChEBI" id="CHEBI:61977"/>
        <dbReference type="ChEBI" id="CHEBI:456216"/>
        <dbReference type="EC" id="2.7.11.22"/>
    </reaction>
</comment>
<dbReference type="GO" id="GO:0010389">
    <property type="term" value="P:regulation of G2/M transition of mitotic cell cycle"/>
    <property type="evidence" value="ECO:0007669"/>
    <property type="project" value="TreeGrafter"/>
</dbReference>
<dbReference type="EMBL" id="ML991780">
    <property type="protein sequence ID" value="KAF2237494.1"/>
    <property type="molecule type" value="Genomic_DNA"/>
</dbReference>
<evidence type="ECO:0000259" key="7">
    <source>
        <dbReference type="PROSITE" id="PS50011"/>
    </source>
</evidence>
<keyword evidence="9" id="KW-1185">Reference proteome</keyword>
<dbReference type="PROSITE" id="PS00108">
    <property type="entry name" value="PROTEIN_KINASE_ST"/>
    <property type="match status" value="1"/>
</dbReference>
<proteinExistence type="inferred from homology"/>
<sequence>MQGFGRRMRKEFSLLRPGGSFIVTLILRSYDATTDWKAAAGTAKAQQWMTDLEGEDYDKLCDISLLSQNDAATEQSAQYPSPSADITTLPPSELRIGKYTNAIHHRSGLFSTIYKALSPDDPPALVALKVINPSSVQPPHDCHREARLLRLAASNHIIPLLTTFPQPGGLLVLSFPYMPYDLQTLLHPPASSIASSSLPILSIPQRKSLIHDLLSALAHLHSLSLLHRDLKPSNILLRSPGGPAVLADFGIAHHPADPSSAATEPEGKLVTDIGTTCYRAPELLFGCTWYGAGVDLWALGCVVAEVLTWGGRQVGAATPAASLSVASSSGVADWRDGGDVDADADAGVNASVGDMRAHWRTHGTLFTSGELGSDLALLLSIFRHLGTPSPETTWPEARTFPDWGKMEFYEFEGKEWDELLPGVEEGARNLVGRLVRFESGERMGAREALEHMWFVE</sequence>
<evidence type="ECO:0000256" key="4">
    <source>
        <dbReference type="ARBA" id="ARBA00022840"/>
    </source>
</evidence>
<dbReference type="GO" id="GO:0010468">
    <property type="term" value="P:regulation of gene expression"/>
    <property type="evidence" value="ECO:0007669"/>
    <property type="project" value="TreeGrafter"/>
</dbReference>
<dbReference type="InterPro" id="IPR050108">
    <property type="entry name" value="CDK"/>
</dbReference>
<keyword evidence="8" id="KW-0418">Kinase</keyword>
<keyword evidence="4" id="KW-0067">ATP-binding</keyword>
<dbReference type="GO" id="GO:0000307">
    <property type="term" value="C:cyclin-dependent protein kinase holoenzyme complex"/>
    <property type="evidence" value="ECO:0007669"/>
    <property type="project" value="TreeGrafter"/>
</dbReference>
<dbReference type="GO" id="GO:0030332">
    <property type="term" value="F:cyclin binding"/>
    <property type="evidence" value="ECO:0007669"/>
    <property type="project" value="TreeGrafter"/>
</dbReference>
<dbReference type="Pfam" id="PF00069">
    <property type="entry name" value="Pkinase"/>
    <property type="match status" value="1"/>
</dbReference>
<accession>A0A6A6HH78</accession>
<evidence type="ECO:0000256" key="1">
    <source>
        <dbReference type="ARBA" id="ARBA00006485"/>
    </source>
</evidence>